<organism evidence="2 3">
    <name type="scientific">Sebaldella termitidis (strain ATCC 33386 / NCTC 11300)</name>
    <dbReference type="NCBI Taxonomy" id="526218"/>
    <lineage>
        <taxon>Bacteria</taxon>
        <taxon>Fusobacteriati</taxon>
        <taxon>Fusobacteriota</taxon>
        <taxon>Fusobacteriia</taxon>
        <taxon>Fusobacteriales</taxon>
        <taxon>Leptotrichiaceae</taxon>
        <taxon>Sebaldella</taxon>
    </lineage>
</organism>
<accession>D1AIM8</accession>
<dbReference type="eggNOG" id="COG2608">
    <property type="taxonomic scope" value="Bacteria"/>
</dbReference>
<name>D1AIM8_SEBTE</name>
<feature type="domain" description="HMA" evidence="1">
    <location>
        <begin position="1"/>
        <end position="66"/>
    </location>
</feature>
<dbReference type="SUPFAM" id="SSF55008">
    <property type="entry name" value="HMA, heavy metal-associated domain"/>
    <property type="match status" value="1"/>
</dbReference>
<dbReference type="Pfam" id="PF00403">
    <property type="entry name" value="HMA"/>
    <property type="match status" value="1"/>
</dbReference>
<dbReference type="RefSeq" id="WP_012861208.1">
    <property type="nucleotide sequence ID" value="NC_013517.1"/>
</dbReference>
<protein>
    <submittedName>
        <fullName evidence="2">Heavy metal transport/detoxification protein</fullName>
    </submittedName>
</protein>
<dbReference type="Proteomes" id="UP000000845">
    <property type="component" value="Chromosome"/>
</dbReference>
<dbReference type="HOGENOM" id="CLU_134973_6_2_0"/>
<dbReference type="GO" id="GO:0046872">
    <property type="term" value="F:metal ion binding"/>
    <property type="evidence" value="ECO:0007669"/>
    <property type="project" value="InterPro"/>
</dbReference>
<evidence type="ECO:0000259" key="1">
    <source>
        <dbReference type="PROSITE" id="PS50846"/>
    </source>
</evidence>
<evidence type="ECO:0000313" key="2">
    <source>
        <dbReference type="EMBL" id="ACZ08612.1"/>
    </source>
</evidence>
<gene>
    <name evidence="2" type="ordered locus">Sterm_1754</name>
</gene>
<dbReference type="EMBL" id="CP001739">
    <property type="protein sequence ID" value="ACZ08612.1"/>
    <property type="molecule type" value="Genomic_DNA"/>
</dbReference>
<dbReference type="KEGG" id="str:Sterm_1754"/>
<reference evidence="2 3" key="2">
    <citation type="journal article" date="2010" name="Stand. Genomic Sci.">
        <title>Complete genome sequence of Sebaldella termitidis type strain (NCTC 11300).</title>
        <authorList>
            <person name="Harmon-Smith M."/>
            <person name="Celia L."/>
            <person name="Chertkov O."/>
            <person name="Lapidus A."/>
            <person name="Copeland A."/>
            <person name="Glavina Del Rio T."/>
            <person name="Nolan M."/>
            <person name="Lucas S."/>
            <person name="Tice H."/>
            <person name="Cheng J.F."/>
            <person name="Han C."/>
            <person name="Detter J.C."/>
            <person name="Bruce D."/>
            <person name="Goodwin L."/>
            <person name="Pitluck S."/>
            <person name="Pati A."/>
            <person name="Liolios K."/>
            <person name="Ivanova N."/>
            <person name="Mavromatis K."/>
            <person name="Mikhailova N."/>
            <person name="Chen A."/>
            <person name="Palaniappan K."/>
            <person name="Land M."/>
            <person name="Hauser L."/>
            <person name="Chang Y.J."/>
            <person name="Jeffries C.D."/>
            <person name="Brettin T."/>
            <person name="Goker M."/>
            <person name="Beck B."/>
            <person name="Bristow J."/>
            <person name="Eisen J.A."/>
            <person name="Markowitz V."/>
            <person name="Hugenholtz P."/>
            <person name="Kyrpides N.C."/>
            <person name="Klenk H.P."/>
            <person name="Chen F."/>
        </authorList>
    </citation>
    <scope>NUCLEOTIDE SEQUENCE [LARGE SCALE GENOMIC DNA]</scope>
    <source>
        <strain evidence="3">ATCC 33386 / NCTC 11300</strain>
    </source>
</reference>
<dbReference type="CDD" id="cd00371">
    <property type="entry name" value="HMA"/>
    <property type="match status" value="1"/>
</dbReference>
<keyword evidence="3" id="KW-1185">Reference proteome</keyword>
<dbReference type="InterPro" id="IPR036163">
    <property type="entry name" value="HMA_dom_sf"/>
</dbReference>
<dbReference type="AlphaFoldDB" id="D1AIM8"/>
<proteinExistence type="predicted"/>
<reference evidence="3" key="1">
    <citation type="submission" date="2009-09" db="EMBL/GenBank/DDBJ databases">
        <title>The complete chromosome of Sebaldella termitidis ATCC 33386.</title>
        <authorList>
            <consortium name="US DOE Joint Genome Institute (JGI-PGF)"/>
            <person name="Lucas S."/>
            <person name="Copeland A."/>
            <person name="Lapidus A."/>
            <person name="Glavina del Rio T."/>
            <person name="Dalin E."/>
            <person name="Tice H."/>
            <person name="Bruce D."/>
            <person name="Goodwin L."/>
            <person name="Pitluck S."/>
            <person name="Kyrpides N."/>
            <person name="Mavromatis K."/>
            <person name="Ivanova N."/>
            <person name="Mikhailova N."/>
            <person name="Sims D."/>
            <person name="Meincke L."/>
            <person name="Brettin T."/>
            <person name="Detter J.C."/>
            <person name="Han C."/>
            <person name="Larimer F."/>
            <person name="Land M."/>
            <person name="Hauser L."/>
            <person name="Markowitz V."/>
            <person name="Cheng J.F."/>
            <person name="Hugenholtz P."/>
            <person name="Woyke T."/>
            <person name="Wu D."/>
            <person name="Eisen J.A."/>
        </authorList>
    </citation>
    <scope>NUCLEOTIDE SEQUENCE [LARGE SCALE GENOMIC DNA]</scope>
    <source>
        <strain evidence="3">ATCC 33386 / NCTC 11300</strain>
    </source>
</reference>
<dbReference type="Gene3D" id="3.30.70.100">
    <property type="match status" value="1"/>
</dbReference>
<evidence type="ECO:0000313" key="3">
    <source>
        <dbReference type="Proteomes" id="UP000000845"/>
    </source>
</evidence>
<dbReference type="PROSITE" id="PS50846">
    <property type="entry name" value="HMA_2"/>
    <property type="match status" value="1"/>
</dbReference>
<dbReference type="InterPro" id="IPR006121">
    <property type="entry name" value="HMA_dom"/>
</dbReference>
<dbReference type="STRING" id="526218.Sterm_1754"/>
<sequence length="70" mass="7595">MKKSIKINGICCSGCTSKIENALKGLTETEKVEINPAEGIVSLELSRDVDNELIENIITSSGHYTVTEII</sequence>